<name>A0A1W1CMB8_9ZZZZ</name>
<sequence>MGVMVKIKESDIELFVANNQEQITPLALSVLMMYSMRE</sequence>
<protein>
    <submittedName>
        <fullName evidence="1">Uncharacterized protein</fullName>
    </submittedName>
</protein>
<proteinExistence type="predicted"/>
<gene>
    <name evidence="1" type="ORF">MNB_SV-12-1266</name>
</gene>
<reference evidence="1" key="1">
    <citation type="submission" date="2016-10" db="EMBL/GenBank/DDBJ databases">
        <authorList>
            <person name="de Groot N.N."/>
        </authorList>
    </citation>
    <scope>NUCLEOTIDE SEQUENCE</scope>
</reference>
<dbReference type="AlphaFoldDB" id="A0A1W1CMB8"/>
<organism evidence="1">
    <name type="scientific">hydrothermal vent metagenome</name>
    <dbReference type="NCBI Taxonomy" id="652676"/>
    <lineage>
        <taxon>unclassified sequences</taxon>
        <taxon>metagenomes</taxon>
        <taxon>ecological metagenomes</taxon>
    </lineage>
</organism>
<evidence type="ECO:0000313" key="1">
    <source>
        <dbReference type="EMBL" id="SFV66914.1"/>
    </source>
</evidence>
<accession>A0A1W1CMB8</accession>
<dbReference type="EMBL" id="FPHE01000158">
    <property type="protein sequence ID" value="SFV66914.1"/>
    <property type="molecule type" value="Genomic_DNA"/>
</dbReference>